<accession>A0A803N666</accession>
<dbReference type="OMA" id="FMSIGRR"/>
<reference evidence="2" key="2">
    <citation type="submission" date="2021-03" db="UniProtKB">
        <authorList>
            <consortium name="EnsemblPlants"/>
        </authorList>
    </citation>
    <scope>IDENTIFICATION</scope>
</reference>
<dbReference type="Pfam" id="PF13456">
    <property type="entry name" value="RVT_3"/>
    <property type="match status" value="1"/>
</dbReference>
<reference evidence="2" key="1">
    <citation type="journal article" date="2017" name="Nature">
        <title>The genome of Chenopodium quinoa.</title>
        <authorList>
            <person name="Jarvis D.E."/>
            <person name="Ho Y.S."/>
            <person name="Lightfoot D.J."/>
            <person name="Schmoeckel S.M."/>
            <person name="Li B."/>
            <person name="Borm T.J.A."/>
            <person name="Ohyanagi H."/>
            <person name="Mineta K."/>
            <person name="Michell C.T."/>
            <person name="Saber N."/>
            <person name="Kharbatia N.M."/>
            <person name="Rupper R.R."/>
            <person name="Sharp A.R."/>
            <person name="Dally N."/>
            <person name="Boughton B.A."/>
            <person name="Woo Y.H."/>
            <person name="Gao G."/>
            <person name="Schijlen E.G.W.M."/>
            <person name="Guo X."/>
            <person name="Momin A.A."/>
            <person name="Negrao S."/>
            <person name="Al-Babili S."/>
            <person name="Gehring C."/>
            <person name="Roessner U."/>
            <person name="Jung C."/>
            <person name="Murphy K."/>
            <person name="Arold S.T."/>
            <person name="Gojobori T."/>
            <person name="van der Linden C.G."/>
            <person name="van Loo E.N."/>
            <person name="Jellen E.N."/>
            <person name="Maughan P.J."/>
            <person name="Tester M."/>
        </authorList>
    </citation>
    <scope>NUCLEOTIDE SEQUENCE [LARGE SCALE GENOMIC DNA]</scope>
    <source>
        <strain evidence="2">cv. PI 614886</strain>
    </source>
</reference>
<dbReference type="InterPro" id="IPR002156">
    <property type="entry name" value="RNaseH_domain"/>
</dbReference>
<keyword evidence="3" id="KW-1185">Reference proteome</keyword>
<proteinExistence type="predicted"/>
<dbReference type="EnsemblPlants" id="AUR62041129-RA">
    <property type="protein sequence ID" value="AUR62041129-RA:cds"/>
    <property type="gene ID" value="AUR62041129"/>
</dbReference>
<dbReference type="Gene3D" id="3.30.420.10">
    <property type="entry name" value="Ribonuclease H-like superfamily/Ribonuclease H"/>
    <property type="match status" value="1"/>
</dbReference>
<dbReference type="PANTHER" id="PTHR47074:SF21">
    <property type="entry name" value="RNASE H TYPE-1 DOMAIN-CONTAINING PROTEIN"/>
    <property type="match status" value="1"/>
</dbReference>
<feature type="domain" description="RNase H type-1" evidence="1">
    <location>
        <begin position="208"/>
        <end position="327"/>
    </location>
</feature>
<evidence type="ECO:0000313" key="2">
    <source>
        <dbReference type="EnsemblPlants" id="AUR62041129-RA:cds"/>
    </source>
</evidence>
<evidence type="ECO:0000259" key="1">
    <source>
        <dbReference type="Pfam" id="PF13456"/>
    </source>
</evidence>
<dbReference type="CDD" id="cd06222">
    <property type="entry name" value="RNase_H_like"/>
    <property type="match status" value="1"/>
</dbReference>
<evidence type="ECO:0000313" key="3">
    <source>
        <dbReference type="Proteomes" id="UP000596660"/>
    </source>
</evidence>
<dbReference type="InterPro" id="IPR036397">
    <property type="entry name" value="RNaseH_sf"/>
</dbReference>
<dbReference type="InterPro" id="IPR012337">
    <property type="entry name" value="RNaseH-like_sf"/>
</dbReference>
<dbReference type="InterPro" id="IPR052929">
    <property type="entry name" value="RNase_H-like_EbsB-rel"/>
</dbReference>
<dbReference type="Gramene" id="AUR62041129-RA">
    <property type="protein sequence ID" value="AUR62041129-RA:cds"/>
    <property type="gene ID" value="AUR62041129"/>
</dbReference>
<dbReference type="Proteomes" id="UP000596660">
    <property type="component" value="Unplaced"/>
</dbReference>
<dbReference type="GO" id="GO:0004523">
    <property type="term" value="F:RNA-DNA hybrid ribonuclease activity"/>
    <property type="evidence" value="ECO:0007669"/>
    <property type="project" value="InterPro"/>
</dbReference>
<protein>
    <recommendedName>
        <fullName evidence="1">RNase H type-1 domain-containing protein</fullName>
    </recommendedName>
</protein>
<dbReference type="SUPFAM" id="SSF53098">
    <property type="entry name" value="Ribonuclease H-like"/>
    <property type="match status" value="1"/>
</dbReference>
<name>A0A803N666_CHEQI</name>
<dbReference type="AlphaFoldDB" id="A0A803N666"/>
<organism evidence="2 3">
    <name type="scientific">Chenopodium quinoa</name>
    <name type="common">Quinoa</name>
    <dbReference type="NCBI Taxonomy" id="63459"/>
    <lineage>
        <taxon>Eukaryota</taxon>
        <taxon>Viridiplantae</taxon>
        <taxon>Streptophyta</taxon>
        <taxon>Embryophyta</taxon>
        <taxon>Tracheophyta</taxon>
        <taxon>Spermatophyta</taxon>
        <taxon>Magnoliopsida</taxon>
        <taxon>eudicotyledons</taxon>
        <taxon>Gunneridae</taxon>
        <taxon>Pentapetalae</taxon>
        <taxon>Caryophyllales</taxon>
        <taxon>Chenopodiaceae</taxon>
        <taxon>Chenopodioideae</taxon>
        <taxon>Atripliceae</taxon>
        <taxon>Chenopodium</taxon>
    </lineage>
</organism>
<dbReference type="GO" id="GO:0003676">
    <property type="term" value="F:nucleic acid binding"/>
    <property type="evidence" value="ECO:0007669"/>
    <property type="project" value="InterPro"/>
</dbReference>
<dbReference type="InterPro" id="IPR044730">
    <property type="entry name" value="RNase_H-like_dom_plant"/>
</dbReference>
<dbReference type="PANTHER" id="PTHR47074">
    <property type="entry name" value="BNAC02G40300D PROTEIN"/>
    <property type="match status" value="1"/>
</dbReference>
<sequence>MINELFLPFERERILGIPLSSRLPEDRLCWDLEKDGEYSVRSAYRAISGDVDAELRTSSSSSHKVWSKVGLSKRLQNDDRVCGLCGVEEETELHCMRDCIVARLLWDKSWLENVLGVGHSSFGDAALAYLEKSPKSGHGFFMTVCWAIWNARNRWIFVGERCNPQESMAYVNKLMVELGGKEEKGRGCVAPAARQRWKPPQRNVWKLNVDGGVVEGVGSCAGAVIRGRDGAVVMCMTWMGEERWSPAIVEAKALLMGLQAAVECGYRRLVVESDCLGLINALDSRERGSSCFHLILDDIYHVCRSLDFVSSSFVHREGNTVAHELAHLPWVVGSRFWFDNFPSCIDDLLSSDLPNNEN</sequence>